<dbReference type="Proteomes" id="UP000239415">
    <property type="component" value="Unassembled WGS sequence"/>
</dbReference>
<dbReference type="Gene3D" id="2.130.10.10">
    <property type="entry name" value="YVTN repeat-like/Quinoprotein amine dehydrogenase"/>
    <property type="match status" value="1"/>
</dbReference>
<keyword evidence="3" id="KW-1185">Reference proteome</keyword>
<dbReference type="EMBL" id="PVMZ01000001">
    <property type="protein sequence ID" value="PRX26019.1"/>
    <property type="molecule type" value="Genomic_DNA"/>
</dbReference>
<sequence>MRTRIAAATAAAMLGSVVLVSGASPARADSAATLSVKSATDLVADGVNKRLFFYDQKSGEIVAIGYDGALLGKYSLPALTDIALAPDSSALYAAVPVSNKIVALNPVTLELMEEYKLGETIAPYYLAVVGQKVWFGHTDGWTGEIGSLDLSGETPTATLATEAGDWLFRAPRLAASTNGRLVATARGQYASFDISDGTPVPLSRYEQDDDAPYDVAITADGERYVTVDTRAILTVRQVSDQTVVRTLGVDHYAEAVDIAEDGTVAAGSDSAYGPDLATFSPGTNEKIREYDFPNTGYNSGGDGMDAQALAWEPGGNRLFAISVNSEYQYSLRVYTEPRSNRPTLTLTGPASAPRAKALTISGTLKASVALPAGTPVTVTRTDIESPTGRSLGTRTINATGGFTFTDTPTVGGRVTYRVSYAGDATHYPASTTKVVEVSRNATSLGLNNNGKVYNYGATAYFSAYLGKTYKNRTVEVWADPYGGDQPRRLLKKATVNSKGYVYTSLKLYRNTSVQAVFTGDGQYSNRVVTSTVYAKTKVSLKLGKHYKTGKISGTTYRYYKKKVDPLFTVTIPKYPYRAAYLRVDIHYKGKWRAFGDAYVGQDRYGRSFIAMESSGVAGYKFRVRGAYRKGGSGDSVNYTTYTPYQYFYISK</sequence>
<feature type="chain" id="PRO_5015733802" evidence="1">
    <location>
        <begin position="29"/>
        <end position="651"/>
    </location>
</feature>
<dbReference type="OrthoDB" id="4332189at2"/>
<dbReference type="RefSeq" id="WP_106315656.1">
    <property type="nucleotide sequence ID" value="NZ_BOMO01000121.1"/>
</dbReference>
<keyword evidence="2" id="KW-0456">Lyase</keyword>
<evidence type="ECO:0000313" key="3">
    <source>
        <dbReference type="Proteomes" id="UP000239415"/>
    </source>
</evidence>
<dbReference type="SUPFAM" id="SSF50969">
    <property type="entry name" value="YVTN repeat-like/Quinoprotein amine dehydrogenase"/>
    <property type="match status" value="1"/>
</dbReference>
<keyword evidence="1" id="KW-0732">Signal</keyword>
<organism evidence="2 3">
    <name type="scientific">Actinoplanes italicus</name>
    <dbReference type="NCBI Taxonomy" id="113567"/>
    <lineage>
        <taxon>Bacteria</taxon>
        <taxon>Bacillati</taxon>
        <taxon>Actinomycetota</taxon>
        <taxon>Actinomycetes</taxon>
        <taxon>Micromonosporales</taxon>
        <taxon>Micromonosporaceae</taxon>
        <taxon>Actinoplanes</taxon>
    </lineage>
</organism>
<dbReference type="InterPro" id="IPR011044">
    <property type="entry name" value="Quino_amine_DH_bsu"/>
</dbReference>
<proteinExistence type="predicted"/>
<accession>A0A2T0KQK8</accession>
<evidence type="ECO:0000256" key="1">
    <source>
        <dbReference type="SAM" id="SignalP"/>
    </source>
</evidence>
<reference evidence="2 3" key="1">
    <citation type="submission" date="2018-03" db="EMBL/GenBank/DDBJ databases">
        <title>Genomic Encyclopedia of Archaeal and Bacterial Type Strains, Phase II (KMG-II): from individual species to whole genera.</title>
        <authorList>
            <person name="Goeker M."/>
        </authorList>
    </citation>
    <scope>NUCLEOTIDE SEQUENCE [LARGE SCALE GENOMIC DNA]</scope>
    <source>
        <strain evidence="2 3">DSM 43146</strain>
    </source>
</reference>
<comment type="caution">
    <text evidence="2">The sequence shown here is derived from an EMBL/GenBank/DDBJ whole genome shotgun (WGS) entry which is preliminary data.</text>
</comment>
<name>A0A2T0KQK8_9ACTN</name>
<evidence type="ECO:0000313" key="2">
    <source>
        <dbReference type="EMBL" id="PRX26019.1"/>
    </source>
</evidence>
<dbReference type="InterPro" id="IPR015943">
    <property type="entry name" value="WD40/YVTN_repeat-like_dom_sf"/>
</dbReference>
<protein>
    <submittedName>
        <fullName evidence="2">Streptogramin lyase</fullName>
    </submittedName>
</protein>
<feature type="signal peptide" evidence="1">
    <location>
        <begin position="1"/>
        <end position="28"/>
    </location>
</feature>
<dbReference type="AlphaFoldDB" id="A0A2T0KQK8"/>
<gene>
    <name evidence="2" type="ORF">CLV67_101747</name>
</gene>
<dbReference type="GO" id="GO:0016829">
    <property type="term" value="F:lyase activity"/>
    <property type="evidence" value="ECO:0007669"/>
    <property type="project" value="UniProtKB-KW"/>
</dbReference>